<organism evidence="1 2">
    <name type="scientific">Nephila pilipes</name>
    <name type="common">Giant wood spider</name>
    <name type="synonym">Nephila maculata</name>
    <dbReference type="NCBI Taxonomy" id="299642"/>
    <lineage>
        <taxon>Eukaryota</taxon>
        <taxon>Metazoa</taxon>
        <taxon>Ecdysozoa</taxon>
        <taxon>Arthropoda</taxon>
        <taxon>Chelicerata</taxon>
        <taxon>Arachnida</taxon>
        <taxon>Araneae</taxon>
        <taxon>Araneomorphae</taxon>
        <taxon>Entelegynae</taxon>
        <taxon>Araneoidea</taxon>
        <taxon>Nephilidae</taxon>
        <taxon>Nephila</taxon>
    </lineage>
</organism>
<keyword evidence="2" id="KW-1185">Reference proteome</keyword>
<name>A0A8X6TWU6_NEPPI</name>
<accession>A0A8X6TWU6</accession>
<dbReference type="Proteomes" id="UP000887013">
    <property type="component" value="Unassembled WGS sequence"/>
</dbReference>
<comment type="caution">
    <text evidence="1">The sequence shown here is derived from an EMBL/GenBank/DDBJ whole genome shotgun (WGS) entry which is preliminary data.</text>
</comment>
<dbReference type="OrthoDB" id="420169at2759"/>
<reference evidence="1" key="1">
    <citation type="submission" date="2020-08" db="EMBL/GenBank/DDBJ databases">
        <title>Multicomponent nature underlies the extraordinary mechanical properties of spider dragline silk.</title>
        <authorList>
            <person name="Kono N."/>
            <person name="Nakamura H."/>
            <person name="Mori M."/>
            <person name="Yoshida Y."/>
            <person name="Ohtoshi R."/>
            <person name="Malay A.D."/>
            <person name="Moran D.A.P."/>
            <person name="Tomita M."/>
            <person name="Numata K."/>
            <person name="Arakawa K."/>
        </authorList>
    </citation>
    <scope>NUCLEOTIDE SEQUENCE</scope>
</reference>
<proteinExistence type="predicted"/>
<evidence type="ECO:0000313" key="2">
    <source>
        <dbReference type="Proteomes" id="UP000887013"/>
    </source>
</evidence>
<sequence>MRHQLDYIDLFINGKEVKCFKDSGRKLIIFNKALFPEKPSTGSMQIKSCFGDIKNAETSNCNFSLDGNQYIELSTPICKQLVVVAIPFSLMLRVITKFTRSSPASRL</sequence>
<dbReference type="EMBL" id="BMAW01017724">
    <property type="protein sequence ID" value="GFT55283.1"/>
    <property type="molecule type" value="Genomic_DNA"/>
</dbReference>
<protein>
    <submittedName>
        <fullName evidence="1">Uncharacterized protein</fullName>
    </submittedName>
</protein>
<evidence type="ECO:0000313" key="1">
    <source>
        <dbReference type="EMBL" id="GFT55283.1"/>
    </source>
</evidence>
<gene>
    <name evidence="1" type="ORF">NPIL_232491</name>
</gene>
<dbReference type="AlphaFoldDB" id="A0A8X6TWU6"/>